<evidence type="ECO:0000256" key="7">
    <source>
        <dbReference type="ARBA" id="ARBA00022824"/>
    </source>
</evidence>
<dbReference type="CDD" id="cd02242">
    <property type="entry name" value="cupin_11S_legumin_N"/>
    <property type="match status" value="1"/>
</dbReference>
<organism evidence="13">
    <name type="scientific">Glycine max</name>
    <name type="common">Soybean</name>
    <name type="synonym">Glycine hispida</name>
    <dbReference type="NCBI Taxonomy" id="3847"/>
    <lineage>
        <taxon>Eukaryota</taxon>
        <taxon>Viridiplantae</taxon>
        <taxon>Streptophyta</taxon>
        <taxon>Embryophyta</taxon>
        <taxon>Tracheophyta</taxon>
        <taxon>Spermatophyta</taxon>
        <taxon>Magnoliopsida</taxon>
        <taxon>eudicotyledons</taxon>
        <taxon>Gunneridae</taxon>
        <taxon>Pentapetalae</taxon>
        <taxon>rosids</taxon>
        <taxon>fabids</taxon>
        <taxon>Fabales</taxon>
        <taxon>Fabaceae</taxon>
        <taxon>Papilionoideae</taxon>
        <taxon>50 kb inversion clade</taxon>
        <taxon>NPAAA clade</taxon>
        <taxon>indigoferoid/millettioid clade</taxon>
        <taxon>Phaseoleae</taxon>
        <taxon>Glycine</taxon>
        <taxon>Glycine subgen. Soja</taxon>
    </lineage>
</organism>
<evidence type="ECO:0000313" key="15">
    <source>
        <dbReference type="EnsemblPlants" id="KRG95666"/>
    </source>
</evidence>
<keyword evidence="9" id="KW-1015">Disulfide bond</keyword>
<evidence type="ECO:0000256" key="6">
    <source>
        <dbReference type="ARBA" id="ARBA00022761"/>
    </source>
</evidence>
<dbReference type="KEGG" id="gmx:547611"/>
<evidence type="ECO:0000256" key="4">
    <source>
        <dbReference type="ARBA" id="ARBA00022554"/>
    </source>
</evidence>
<dbReference type="OrthoDB" id="1903982at2759"/>
<dbReference type="SMR" id="Q9FEC5"/>
<dbReference type="PANTHER" id="PTHR31189:SF35">
    <property type="entry name" value="12S SEED STORAGE PROTEIN CRB"/>
    <property type="match status" value="1"/>
</dbReference>
<reference evidence="15" key="3">
    <citation type="submission" date="2018-02" db="UniProtKB">
        <authorList>
            <consortium name="EnsemblPlants"/>
        </authorList>
    </citation>
    <scope>IDENTIFICATION</scope>
    <source>
        <strain evidence="15">Williams 82</strain>
    </source>
</reference>
<dbReference type="CDD" id="cd02243">
    <property type="entry name" value="cupin_11S_legumin_C"/>
    <property type="match status" value="1"/>
</dbReference>
<evidence type="ECO:0000313" key="13">
    <source>
        <dbReference type="EMBL" id="AAG42489.1"/>
    </source>
</evidence>
<evidence type="ECO:0000256" key="8">
    <source>
        <dbReference type="ARBA" id="ARBA00023129"/>
    </source>
</evidence>
<dbReference type="HOGENOM" id="CLU_026341_2_0_1"/>
<reference evidence="14 15" key="2">
    <citation type="journal article" date="2010" name="Nature">
        <title>Genome sequence of the palaeopolyploid soybean.</title>
        <authorList>
            <person name="Schmutz J."/>
            <person name="Cannon S.B."/>
            <person name="Schlueter J."/>
            <person name="Ma J."/>
            <person name="Mitros T."/>
            <person name="Nelson W."/>
            <person name="Hyten D.L."/>
            <person name="Song Q."/>
            <person name="Thelen J.J."/>
            <person name="Cheng J."/>
            <person name="Xu D."/>
            <person name="Hellsten U."/>
            <person name="May G.D."/>
            <person name="Yu Y."/>
            <person name="Sakurai T."/>
            <person name="Umezawa T."/>
            <person name="Bhattacharyya M.K."/>
            <person name="Sandhu D."/>
            <person name="Valliyodan B."/>
            <person name="Lindquist E."/>
            <person name="Peto M."/>
            <person name="Grant D."/>
            <person name="Shu S."/>
            <person name="Goodstein D."/>
            <person name="Barry K."/>
            <person name="Futrell-Griggs M."/>
            <person name="Abernathy B."/>
            <person name="Du J."/>
            <person name="Tian Z."/>
            <person name="Zhu L."/>
            <person name="Gill N."/>
            <person name="Joshi T."/>
            <person name="Libault M."/>
            <person name="Sethuraman A."/>
            <person name="Zhang X.-C."/>
            <person name="Shinozaki K."/>
            <person name="Nguyen H.T."/>
            <person name="Wing R.A."/>
            <person name="Cregan P."/>
            <person name="Specht J."/>
            <person name="Grimwood J."/>
            <person name="Rokhsar D."/>
            <person name="Stacey G."/>
            <person name="Shoemaker R.C."/>
            <person name="Jackson S.A."/>
        </authorList>
    </citation>
    <scope>NUCLEOTIDE SEQUENCE [LARGE SCALE GENOMIC DNA]</scope>
    <source>
        <strain evidence="15">cv. Williams 82</strain>
        <tissue evidence="14">Callus</tissue>
    </source>
</reference>
<evidence type="ECO:0000259" key="12">
    <source>
        <dbReference type="SMART" id="SM00835"/>
    </source>
</evidence>
<dbReference type="Gramene" id="KRG95666">
    <property type="protein sequence ID" value="KRG95666"/>
    <property type="gene ID" value="GLYMA_19G164800"/>
</dbReference>
<feature type="region of interest" description="Disordered" evidence="10">
    <location>
        <begin position="250"/>
        <end position="339"/>
    </location>
</feature>
<dbReference type="FunFam" id="2.60.120.10:FF:000073">
    <property type="entry name" value="Glycinin G1"/>
    <property type="match status" value="1"/>
</dbReference>
<feature type="domain" description="Cupin type-1" evidence="12">
    <location>
        <begin position="36"/>
        <end position="220"/>
    </location>
</feature>
<dbReference type="EnsemblPlants" id="KRG95666">
    <property type="protein sequence ID" value="KRG95666"/>
    <property type="gene ID" value="GLYMA_19G164800"/>
</dbReference>
<dbReference type="GO" id="GO:0045735">
    <property type="term" value="F:nutrient reservoir activity"/>
    <property type="evidence" value="ECO:0007669"/>
    <property type="project" value="UniProtKB-KW"/>
</dbReference>
<dbReference type="InterPro" id="IPR011051">
    <property type="entry name" value="RmlC_Cupin_sf"/>
</dbReference>
<feature type="region of interest" description="Disordered" evidence="10">
    <location>
        <begin position="517"/>
        <end position="536"/>
    </location>
</feature>
<keyword evidence="7" id="KW-0256">Endoplasmic reticulum</keyword>
<dbReference type="PaxDb" id="3847-GLYMA19G34770.2"/>
<dbReference type="PANTHER" id="PTHR31189">
    <property type="entry name" value="OS03G0336100 PROTEIN-RELATED"/>
    <property type="match status" value="1"/>
</dbReference>
<keyword evidence="5 11" id="KW-0732">Signal</keyword>
<evidence type="ECO:0000256" key="5">
    <source>
        <dbReference type="ARBA" id="ARBA00022729"/>
    </source>
</evidence>
<dbReference type="EMBL" id="AF319776">
    <property type="protein sequence ID" value="AAG42488.1"/>
    <property type="molecule type" value="Genomic_DNA"/>
</dbReference>
<evidence type="ECO:0000256" key="3">
    <source>
        <dbReference type="ARBA" id="ARBA00007178"/>
    </source>
</evidence>
<dbReference type="AlphaFoldDB" id="Q9FEC5"/>
<dbReference type="InterPro" id="IPR006045">
    <property type="entry name" value="Cupin_1"/>
</dbReference>
<feature type="compositionally biased region" description="Acidic residues" evidence="10">
    <location>
        <begin position="300"/>
        <end position="309"/>
    </location>
</feature>
<keyword evidence="6" id="KW-0758">Storage protein</keyword>
<dbReference type="GO" id="GO:0000326">
    <property type="term" value="C:protein storage vacuole"/>
    <property type="evidence" value="ECO:0007669"/>
    <property type="project" value="UniProtKB-SubCell"/>
</dbReference>
<feature type="signal peptide" evidence="11">
    <location>
        <begin position="1"/>
        <end position="21"/>
    </location>
</feature>
<dbReference type="EMBL" id="AF319777">
    <property type="protein sequence ID" value="AAG42489.1"/>
    <property type="molecule type" value="mRNA"/>
</dbReference>
<dbReference type="FunCoup" id="Q9FEC5">
    <property type="interactions" value="92"/>
</dbReference>
<feature type="domain" description="Cupin type-1" evidence="12">
    <location>
        <begin position="360"/>
        <end position="509"/>
    </location>
</feature>
<dbReference type="GeneID" id="547611"/>
<dbReference type="EMBL" id="CM000852">
    <property type="protein sequence ID" value="KRG95666.1"/>
    <property type="molecule type" value="Genomic_DNA"/>
</dbReference>
<keyword evidence="16" id="KW-1185">Reference proteome</keyword>
<keyword evidence="4" id="KW-0926">Vacuole</keyword>
<dbReference type="PRINTS" id="PR00439">
    <property type="entry name" value="11SGLOBULIN"/>
</dbReference>
<dbReference type="InterPro" id="IPR014710">
    <property type="entry name" value="RmlC-like_jellyroll"/>
</dbReference>
<evidence type="ECO:0000313" key="16">
    <source>
        <dbReference type="Proteomes" id="UP000008827"/>
    </source>
</evidence>
<dbReference type="SMART" id="SM00835">
    <property type="entry name" value="Cupin_1"/>
    <property type="match status" value="2"/>
</dbReference>
<evidence type="ECO:0000256" key="9">
    <source>
        <dbReference type="ARBA" id="ARBA00023157"/>
    </source>
</evidence>
<comment type="similarity">
    <text evidence="3">Belongs to the 11S seed storage protein (globulins) family.</text>
</comment>
<comment type="subcellular location">
    <subcellularLocation>
        <location evidence="1">Endoplasmic reticulum</location>
    </subcellularLocation>
    <subcellularLocation>
        <location evidence="2">Protein storage vacuole</location>
    </subcellularLocation>
</comment>
<keyword evidence="8" id="KW-0708">Seed storage protein</keyword>
<name>Q9FEC5_SOYBN</name>
<reference evidence="14" key="4">
    <citation type="submission" date="2018-07" db="EMBL/GenBank/DDBJ databases">
        <title>WGS assembly of Glycine max.</title>
        <authorList>
            <person name="Schmutz J."/>
            <person name="Cannon S."/>
            <person name="Schlueter J."/>
            <person name="Ma J."/>
            <person name="Mitros T."/>
            <person name="Nelson W."/>
            <person name="Hyten D."/>
            <person name="Song Q."/>
            <person name="Thelen J."/>
            <person name="Cheng J."/>
            <person name="Xu D."/>
            <person name="Hellsten U."/>
            <person name="May G."/>
            <person name="Yu Y."/>
            <person name="Sakurai T."/>
            <person name="Umezawa T."/>
            <person name="Bhattacharyya M."/>
            <person name="Sandhu D."/>
            <person name="Valliyodan B."/>
            <person name="Lindquist E."/>
            <person name="Peto M."/>
            <person name="Grant D."/>
            <person name="Shu S."/>
            <person name="Goodstein D."/>
            <person name="Barry K."/>
            <person name="Futrell-Griggs M."/>
            <person name="Abernathy B."/>
            <person name="Du J."/>
            <person name="Tian Z."/>
            <person name="Zhu L."/>
            <person name="Gill N."/>
            <person name="Joshi T."/>
            <person name="Libault M."/>
            <person name="Sethuraman A."/>
            <person name="Zhang X."/>
            <person name="Shinozaki K."/>
            <person name="Nguyen H."/>
            <person name="Wing R."/>
            <person name="Cregan P."/>
            <person name="Specht J."/>
            <person name="Grimwood J."/>
            <person name="Rokhsar D."/>
            <person name="Stacey G."/>
            <person name="Shoemaker R."/>
            <person name="Jackson S."/>
        </authorList>
    </citation>
    <scope>NUCLEOTIDE SEQUENCE</scope>
    <source>
        <tissue evidence="14">Callus</tissue>
    </source>
</reference>
<evidence type="ECO:0000256" key="1">
    <source>
        <dbReference type="ARBA" id="ARBA00004240"/>
    </source>
</evidence>
<dbReference type="InterPro" id="IPR006044">
    <property type="entry name" value="11S_seedstore_pln"/>
</dbReference>
<dbReference type="Proteomes" id="UP000008827">
    <property type="component" value="Chromosome 19"/>
</dbReference>
<dbReference type="OMA" id="MHQKLEN"/>
<evidence type="ECO:0000313" key="14">
    <source>
        <dbReference type="EMBL" id="KRG95666.1"/>
    </source>
</evidence>
<protein>
    <submittedName>
        <fullName evidence="13 15">Glycinin subunit G7</fullName>
    </submittedName>
</protein>
<evidence type="ECO:0000256" key="10">
    <source>
        <dbReference type="SAM" id="MobiDB-lite"/>
    </source>
</evidence>
<dbReference type="GO" id="GO:0048316">
    <property type="term" value="P:seed development"/>
    <property type="evidence" value="ECO:0007669"/>
    <property type="project" value="UniProtKB-ARBA"/>
</dbReference>
<dbReference type="eggNOG" id="ENOG502QU1J">
    <property type="taxonomic scope" value="Eukaryota"/>
</dbReference>
<reference evidence="13" key="1">
    <citation type="journal article" date="2002" name="Theor. Appl. Genet.">
        <title>Genomic organization of glycinin genes in soybean.</title>
        <authorList>
            <person name="Beilinson V."/>
            <person name="Chen Z."/>
            <person name="Shoemaker C."/>
            <person name="Fischer L."/>
            <person name="Goldberg B."/>
            <person name="Nielsen C."/>
        </authorList>
    </citation>
    <scope>NUCLEOTIDE SEQUENCE</scope>
</reference>
<dbReference type="GO" id="GO:0005783">
    <property type="term" value="C:endoplasmic reticulum"/>
    <property type="evidence" value="ECO:0007669"/>
    <property type="project" value="UniProtKB-SubCell"/>
</dbReference>
<feature type="chain" id="PRO_5014589386" evidence="11">
    <location>
        <begin position="22"/>
        <end position="536"/>
    </location>
</feature>
<dbReference type="RefSeq" id="NP_001235354.1">
    <property type="nucleotide sequence ID" value="NM_001248425.1"/>
</dbReference>
<dbReference type="Pfam" id="PF00190">
    <property type="entry name" value="Cupin_1"/>
    <property type="match status" value="2"/>
</dbReference>
<dbReference type="Gene3D" id="2.60.120.10">
    <property type="entry name" value="Jelly Rolls"/>
    <property type="match status" value="2"/>
</dbReference>
<dbReference type="InterPro" id="IPR050253">
    <property type="entry name" value="Seed_Storage-Functional"/>
</dbReference>
<proteinExistence type="evidence at transcript level"/>
<feature type="compositionally biased region" description="Basic and acidic residues" evidence="10">
    <location>
        <begin position="310"/>
        <end position="339"/>
    </location>
</feature>
<gene>
    <name evidence="13" type="primary">Gy7</name>
    <name evidence="15" type="synonym">GY7</name>
    <name evidence="14" type="ORF">GLYMA_19G164800</name>
</gene>
<evidence type="ECO:0000256" key="2">
    <source>
        <dbReference type="ARBA" id="ARBA00004558"/>
    </source>
</evidence>
<sequence length="536" mass="60486">MFNHSALHYYFLLFFTCTCLARQQCQFKQECQLDTIHALKPDNLIESQGGVTETWNASHPELCCAGVAFIKRTINPNGLHLPSYVNYPELHFVLQGEGVLGIVIPGCDETFEEPQREREHDRHQKVRYLKQGDIFAVPPGIPYWTYNYANVSLVVITLLDTANFENQLDRVPRRFYLAGNPKEEHPCGRKQEEGNNINMFGGFDPRFLAEASNVKVGITKKLQSHIGDQIIKVEKGLSIIRPPLEHEVREAEVEEKPKTREHCECQKERKHKEGEGEEEVVQEKEIRKRKHHIGEHEGCGECEDKEEEEQSRSRERGEWHEHKGQQHGKEKGRERYKEGGEGRVRSNVLEEILCTLKLHENIADPSHADIFNPRAGRVRTINSLTLPVLKLLRLSAQWVKLYKSGIYVPHWSMNANSVAYVTSGGGWVQVVNSQGKSVFSGAVGRGRVVVVPQNFAVAIQAGRDGMEYIVFRTNDRAMMGTLVGPTSAITAIPGEVLANAFGLSPEEVSELKNNRKEAVLSSPASHHSPNPLIVTM</sequence>
<dbReference type="ExpressionAtlas" id="Q9FEC5">
    <property type="expression patterns" value="baseline and differential"/>
</dbReference>
<accession>Q9FEC5</accession>
<feature type="compositionally biased region" description="Basic and acidic residues" evidence="10">
    <location>
        <begin position="250"/>
        <end position="274"/>
    </location>
</feature>
<dbReference type="SUPFAM" id="SSF51182">
    <property type="entry name" value="RmlC-like cupins"/>
    <property type="match status" value="1"/>
</dbReference>
<evidence type="ECO:0000256" key="11">
    <source>
        <dbReference type="SAM" id="SignalP"/>
    </source>
</evidence>